<dbReference type="EC" id="3.6.1.9" evidence="4"/>
<name>A0ABV6D168_9SPHN</name>
<dbReference type="InterPro" id="IPR003697">
    <property type="entry name" value="Maf-like"/>
</dbReference>
<dbReference type="NCBIfam" id="TIGR00172">
    <property type="entry name" value="maf"/>
    <property type="match status" value="1"/>
</dbReference>
<evidence type="ECO:0000313" key="6">
    <source>
        <dbReference type="Proteomes" id="UP001589798"/>
    </source>
</evidence>
<evidence type="ECO:0000313" key="5">
    <source>
        <dbReference type="EMBL" id="MFC0206361.1"/>
    </source>
</evidence>
<reference evidence="5 6" key="1">
    <citation type="submission" date="2024-09" db="EMBL/GenBank/DDBJ databases">
        <authorList>
            <person name="Sun Q."/>
            <person name="Mori K."/>
        </authorList>
    </citation>
    <scope>NUCLEOTIDE SEQUENCE [LARGE SCALE GENOMIC DNA]</scope>
    <source>
        <strain evidence="5 6">CCM 7706</strain>
    </source>
</reference>
<feature type="site" description="Important for substrate specificity" evidence="4">
    <location>
        <position position="89"/>
    </location>
</feature>
<evidence type="ECO:0000256" key="4">
    <source>
        <dbReference type="HAMAP-Rule" id="MF_00528"/>
    </source>
</evidence>
<feature type="site" description="Important for substrate specificity" evidence="4">
    <location>
        <position position="32"/>
    </location>
</feature>
<comment type="caution">
    <text evidence="4">Lacks conserved residue(s) required for the propagation of feature annotation.</text>
</comment>
<keyword evidence="4" id="KW-0963">Cytoplasm</keyword>
<dbReference type="SUPFAM" id="SSF52972">
    <property type="entry name" value="ITPase-like"/>
    <property type="match status" value="1"/>
</dbReference>
<keyword evidence="6" id="KW-1185">Reference proteome</keyword>
<gene>
    <name evidence="5" type="ORF">ACFFJC_19015</name>
</gene>
<dbReference type="GO" id="GO:0016787">
    <property type="term" value="F:hydrolase activity"/>
    <property type="evidence" value="ECO:0007669"/>
    <property type="project" value="UniProtKB-KW"/>
</dbReference>
<dbReference type="Pfam" id="PF02545">
    <property type="entry name" value="Maf"/>
    <property type="match status" value="1"/>
</dbReference>
<dbReference type="PANTHER" id="PTHR43213">
    <property type="entry name" value="BIFUNCTIONAL DTTP/UTP PYROPHOSPHATASE/METHYLTRANSFERASE PROTEIN-RELATED"/>
    <property type="match status" value="1"/>
</dbReference>
<keyword evidence="2 4" id="KW-0378">Hydrolase</keyword>
<dbReference type="CDD" id="cd00555">
    <property type="entry name" value="Maf"/>
    <property type="match status" value="1"/>
</dbReference>
<comment type="caution">
    <text evidence="5">The sequence shown here is derived from an EMBL/GenBank/DDBJ whole genome shotgun (WGS) entry which is preliminary data.</text>
</comment>
<dbReference type="Gene3D" id="3.90.950.10">
    <property type="match status" value="1"/>
</dbReference>
<organism evidence="5 6">
    <name type="scientific">Novosphingobium soli</name>
    <dbReference type="NCBI Taxonomy" id="574956"/>
    <lineage>
        <taxon>Bacteria</taxon>
        <taxon>Pseudomonadati</taxon>
        <taxon>Pseudomonadota</taxon>
        <taxon>Alphaproteobacteria</taxon>
        <taxon>Sphingomonadales</taxon>
        <taxon>Sphingomonadaceae</taxon>
        <taxon>Novosphingobium</taxon>
    </lineage>
</organism>
<comment type="catalytic activity">
    <reaction evidence="4">
        <text>dTTP + H2O = dTMP + diphosphate + H(+)</text>
        <dbReference type="Rhea" id="RHEA:28534"/>
        <dbReference type="ChEBI" id="CHEBI:15377"/>
        <dbReference type="ChEBI" id="CHEBI:15378"/>
        <dbReference type="ChEBI" id="CHEBI:33019"/>
        <dbReference type="ChEBI" id="CHEBI:37568"/>
        <dbReference type="ChEBI" id="CHEBI:63528"/>
        <dbReference type="EC" id="3.6.1.9"/>
    </reaction>
</comment>
<proteinExistence type="inferred from homology"/>
<comment type="cofactor">
    <cofactor evidence="1 4">
        <name>a divalent metal cation</name>
        <dbReference type="ChEBI" id="CHEBI:60240"/>
    </cofactor>
</comment>
<dbReference type="PANTHER" id="PTHR43213:SF5">
    <property type="entry name" value="BIFUNCTIONAL DTTP_UTP PYROPHOSPHATASE_METHYLTRANSFERASE PROTEIN-RELATED"/>
    <property type="match status" value="1"/>
</dbReference>
<dbReference type="EMBL" id="JBHLWK010000026">
    <property type="protein sequence ID" value="MFC0206361.1"/>
    <property type="molecule type" value="Genomic_DNA"/>
</dbReference>
<dbReference type="HAMAP" id="MF_00528">
    <property type="entry name" value="Maf"/>
    <property type="match status" value="1"/>
</dbReference>
<dbReference type="PIRSF" id="PIRSF006305">
    <property type="entry name" value="Maf"/>
    <property type="match status" value="1"/>
</dbReference>
<feature type="active site" description="Proton acceptor" evidence="4">
    <location>
        <position position="88"/>
    </location>
</feature>
<dbReference type="RefSeq" id="WP_379556285.1">
    <property type="nucleotide sequence ID" value="NZ_JBHUKO010000002.1"/>
</dbReference>
<comment type="subcellular location">
    <subcellularLocation>
        <location evidence="4">Cytoplasm</location>
    </subcellularLocation>
</comment>
<accession>A0ABV6D168</accession>
<comment type="similarity">
    <text evidence="4">Belongs to the Maf family. YhdE subfamily.</text>
</comment>
<evidence type="ECO:0000256" key="3">
    <source>
        <dbReference type="ARBA" id="ARBA00023080"/>
    </source>
</evidence>
<dbReference type="Proteomes" id="UP001589798">
    <property type="component" value="Unassembled WGS sequence"/>
</dbReference>
<comment type="function">
    <text evidence="4">Nucleoside triphosphate pyrophosphatase that hydrolyzes dTTP and UTP. May have a dual role in cell division arrest and in preventing the incorporation of modified nucleotides into cellular nucleic acids.</text>
</comment>
<evidence type="ECO:0000256" key="1">
    <source>
        <dbReference type="ARBA" id="ARBA00001968"/>
    </source>
</evidence>
<evidence type="ECO:0000256" key="2">
    <source>
        <dbReference type="ARBA" id="ARBA00022801"/>
    </source>
</evidence>
<comment type="catalytic activity">
    <reaction evidence="4">
        <text>UTP + H2O = UMP + diphosphate + H(+)</text>
        <dbReference type="Rhea" id="RHEA:29395"/>
        <dbReference type="ChEBI" id="CHEBI:15377"/>
        <dbReference type="ChEBI" id="CHEBI:15378"/>
        <dbReference type="ChEBI" id="CHEBI:33019"/>
        <dbReference type="ChEBI" id="CHEBI:46398"/>
        <dbReference type="ChEBI" id="CHEBI:57865"/>
        <dbReference type="EC" id="3.6.1.9"/>
    </reaction>
</comment>
<dbReference type="InterPro" id="IPR029001">
    <property type="entry name" value="ITPase-like_fam"/>
</dbReference>
<sequence length="209" mass="21752">MAQGSTDGGSGAGSVAGCAAPPALVLASASPRRRELLSRLGVTTFTVASADIDETPRPRENPRDYARRMAREKALASMPGEAFVLAGDTVVAAGLRILPKAEDEATARSCLALLSGRRHRVLSAVALRAPDGSLRERLSETVVRFKPLSTPEVEAYVAGYEWHGKAGGYAIQGSAEGLIAWISGSHSGVVGLPLFETRALLKAAGFAIA</sequence>
<keyword evidence="3 4" id="KW-0546">Nucleotide metabolism</keyword>
<protein>
    <recommendedName>
        <fullName evidence="4">dTTP/UTP pyrophosphatase</fullName>
        <shortName evidence="4">dTTPase/UTPase</shortName>
        <ecNumber evidence="4">3.6.1.9</ecNumber>
    </recommendedName>
    <alternativeName>
        <fullName evidence="4">Nucleoside triphosphate pyrophosphatase</fullName>
    </alternativeName>
    <alternativeName>
        <fullName evidence="4">Nucleotide pyrophosphatase</fullName>
        <shortName evidence="4">Nucleotide PPase</shortName>
    </alternativeName>
</protein>
<feature type="site" description="Important for substrate specificity" evidence="4">
    <location>
        <position position="172"/>
    </location>
</feature>